<accession>A0A7R8HDN4</accession>
<name>A0A7R8HDN4_LEPSM</name>
<sequence>MVQYELNVHSVIASSIPTFFRNLGCVKLWKRYEVLMMISTGHESKVIADILKAAESSMVKEMNVNKRPSETDERGHPGDSLQGVSLRSQTGPQIDPLSIEPYKPGEEQCEIG</sequence>
<evidence type="ECO:0000256" key="1">
    <source>
        <dbReference type="SAM" id="MobiDB-lite"/>
    </source>
</evidence>
<protein>
    <submittedName>
        <fullName evidence="2">(salmon louse) hypothetical protein</fullName>
    </submittedName>
</protein>
<gene>
    <name evidence="2" type="ORF">LSAA_14617</name>
</gene>
<evidence type="ECO:0000313" key="2">
    <source>
        <dbReference type="EMBL" id="CAF3038004.1"/>
    </source>
</evidence>
<dbReference type="AlphaFoldDB" id="A0A7R8HDN4"/>
<keyword evidence="3" id="KW-1185">Reference proteome</keyword>
<feature type="region of interest" description="Disordered" evidence="1">
    <location>
        <begin position="61"/>
        <end position="112"/>
    </location>
</feature>
<organism evidence="2 3">
    <name type="scientific">Lepeophtheirus salmonis</name>
    <name type="common">Salmon louse</name>
    <name type="synonym">Caligus salmonis</name>
    <dbReference type="NCBI Taxonomy" id="72036"/>
    <lineage>
        <taxon>Eukaryota</taxon>
        <taxon>Metazoa</taxon>
        <taxon>Ecdysozoa</taxon>
        <taxon>Arthropoda</taxon>
        <taxon>Crustacea</taxon>
        <taxon>Multicrustacea</taxon>
        <taxon>Hexanauplia</taxon>
        <taxon>Copepoda</taxon>
        <taxon>Siphonostomatoida</taxon>
        <taxon>Caligidae</taxon>
        <taxon>Lepeophtheirus</taxon>
    </lineage>
</organism>
<evidence type="ECO:0000313" key="3">
    <source>
        <dbReference type="Proteomes" id="UP000675881"/>
    </source>
</evidence>
<dbReference type="EMBL" id="HG994588">
    <property type="protein sequence ID" value="CAF3038004.1"/>
    <property type="molecule type" value="Genomic_DNA"/>
</dbReference>
<feature type="compositionally biased region" description="Basic and acidic residues" evidence="1">
    <location>
        <begin position="63"/>
        <end position="77"/>
    </location>
</feature>
<reference evidence="2" key="1">
    <citation type="submission" date="2021-02" db="EMBL/GenBank/DDBJ databases">
        <authorList>
            <person name="Bekaert M."/>
        </authorList>
    </citation>
    <scope>NUCLEOTIDE SEQUENCE</scope>
    <source>
        <strain evidence="2">IoA-00</strain>
    </source>
</reference>
<proteinExistence type="predicted"/>
<dbReference type="Proteomes" id="UP000675881">
    <property type="component" value="Chromosome 9"/>
</dbReference>
<feature type="compositionally biased region" description="Polar residues" evidence="1">
    <location>
        <begin position="82"/>
        <end position="92"/>
    </location>
</feature>